<reference evidence="3" key="1">
    <citation type="journal article" date="2014" name="Int. J. Syst. Evol. Microbiol.">
        <title>Complete genome sequence of Corynebacterium casei LMG S-19264T (=DSM 44701T), isolated from a smear-ripened cheese.</title>
        <authorList>
            <consortium name="US DOE Joint Genome Institute (JGI-PGF)"/>
            <person name="Walter F."/>
            <person name="Albersmeier A."/>
            <person name="Kalinowski J."/>
            <person name="Ruckert C."/>
        </authorList>
    </citation>
    <scope>NUCLEOTIDE SEQUENCE</scope>
    <source>
        <strain evidence="3">JCM 3313</strain>
    </source>
</reference>
<accession>A0A918AXK6</accession>
<protein>
    <submittedName>
        <fullName evidence="3">Uncharacterized protein</fullName>
    </submittedName>
</protein>
<evidence type="ECO:0000313" key="3">
    <source>
        <dbReference type="EMBL" id="GGP85515.1"/>
    </source>
</evidence>
<dbReference type="EMBL" id="BMRG01000028">
    <property type="protein sequence ID" value="GGP85515.1"/>
    <property type="molecule type" value="Genomic_DNA"/>
</dbReference>
<feature type="signal peptide" evidence="2">
    <location>
        <begin position="1"/>
        <end position="28"/>
    </location>
</feature>
<feature type="compositionally biased region" description="Low complexity" evidence="1">
    <location>
        <begin position="288"/>
        <end position="297"/>
    </location>
</feature>
<dbReference type="RefSeq" id="WP_189227527.1">
    <property type="nucleotide sequence ID" value="NZ_BMRG01000028.1"/>
</dbReference>
<dbReference type="Proteomes" id="UP000639606">
    <property type="component" value="Unassembled WGS sequence"/>
</dbReference>
<proteinExistence type="predicted"/>
<dbReference type="AlphaFoldDB" id="A0A918AXK6"/>
<name>A0A918AXK6_9PSEU</name>
<reference evidence="3" key="2">
    <citation type="submission" date="2020-09" db="EMBL/GenBank/DDBJ databases">
        <authorList>
            <person name="Sun Q."/>
            <person name="Ohkuma M."/>
        </authorList>
    </citation>
    <scope>NUCLEOTIDE SEQUENCE</scope>
    <source>
        <strain evidence="3">JCM 3313</strain>
    </source>
</reference>
<keyword evidence="4" id="KW-1185">Reference proteome</keyword>
<evidence type="ECO:0000313" key="4">
    <source>
        <dbReference type="Proteomes" id="UP000639606"/>
    </source>
</evidence>
<comment type="caution">
    <text evidence="3">The sequence shown here is derived from an EMBL/GenBank/DDBJ whole genome shotgun (WGS) entry which is preliminary data.</text>
</comment>
<feature type="region of interest" description="Disordered" evidence="1">
    <location>
        <begin position="276"/>
        <end position="297"/>
    </location>
</feature>
<evidence type="ECO:0000256" key="1">
    <source>
        <dbReference type="SAM" id="MobiDB-lite"/>
    </source>
</evidence>
<feature type="chain" id="PRO_5038541895" evidence="2">
    <location>
        <begin position="29"/>
        <end position="322"/>
    </location>
</feature>
<sequence>MARRTASALATISVVAASMMFTAHSASAGLVTHCVGSGGAVTVPNDLLVPAGESCSLEGTTVTGNVLVSAGANLVISDGTVNGEVRVAADGYLDTTGTRVDGQVVLAPGGFGASLKSSSTGRVVLEPRGSAQAEGFLFVEDASAIDGDLTAGTGEISVTDSEITGSVSTSGAYFTDLHGTFVDGSLSVLNNATGSVVCGSTVQGRATFAGSRGGVQLGPNGTLDTCASGGYFARDVSISNTSGGRTTVDDNIINGRLQLSANTPAAEVADNNRIRGGVSGEHSTPGVAAATAADTRGTAGQRARARASAAEAAVAAKGAARL</sequence>
<gene>
    <name evidence="3" type="ORF">GCM10010185_69120</name>
</gene>
<evidence type="ECO:0000256" key="2">
    <source>
        <dbReference type="SAM" id="SignalP"/>
    </source>
</evidence>
<organism evidence="3 4">
    <name type="scientific">Saccharothrix coeruleofusca</name>
    <dbReference type="NCBI Taxonomy" id="33919"/>
    <lineage>
        <taxon>Bacteria</taxon>
        <taxon>Bacillati</taxon>
        <taxon>Actinomycetota</taxon>
        <taxon>Actinomycetes</taxon>
        <taxon>Pseudonocardiales</taxon>
        <taxon>Pseudonocardiaceae</taxon>
        <taxon>Saccharothrix</taxon>
    </lineage>
</organism>
<keyword evidence="2" id="KW-0732">Signal</keyword>